<dbReference type="EMBL" id="JABKAV010000039">
    <property type="protein sequence ID" value="NVO85728.1"/>
    <property type="molecule type" value="Genomic_DNA"/>
</dbReference>
<evidence type="ECO:0000313" key="2">
    <source>
        <dbReference type="Proteomes" id="UP000626554"/>
    </source>
</evidence>
<dbReference type="RefSeq" id="WP_176900410.1">
    <property type="nucleotide sequence ID" value="NZ_JABKAV010000039.1"/>
</dbReference>
<gene>
    <name evidence="1" type="ORF">HW556_12640</name>
</gene>
<accession>A0ABX2Q453</accession>
<reference evidence="1 2" key="1">
    <citation type="submission" date="2020-05" db="EMBL/GenBank/DDBJ databases">
        <title>Hymenobacter terrestris sp. nov. and Hymenobacter lapidiphilus sp. nov., isolated from regoliths in Antarctica.</title>
        <authorList>
            <person name="Sedlacek I."/>
            <person name="Pantucek R."/>
            <person name="Zeman M."/>
            <person name="Holochova P."/>
            <person name="Kralova S."/>
            <person name="Stankova E."/>
            <person name="Sedo O."/>
            <person name="Micenkova L."/>
            <person name="Svec P."/>
            <person name="Gupta V."/>
            <person name="Sood U."/>
            <person name="Korpole U.S."/>
            <person name="Lal R."/>
        </authorList>
    </citation>
    <scope>NUCLEOTIDE SEQUENCE [LARGE SCALE GENOMIC DNA]</scope>
    <source>
        <strain evidence="1 2">P5252</strain>
    </source>
</reference>
<comment type="caution">
    <text evidence="1">The sequence shown here is derived from an EMBL/GenBank/DDBJ whole genome shotgun (WGS) entry which is preliminary data.</text>
</comment>
<dbReference type="Proteomes" id="UP000626554">
    <property type="component" value="Unassembled WGS sequence"/>
</dbReference>
<evidence type="ECO:0000313" key="1">
    <source>
        <dbReference type="EMBL" id="NVO85728.1"/>
    </source>
</evidence>
<name>A0ABX2Q453_9BACT</name>
<sequence length="140" mass="16023">MKKMRGFDRKMRLTARDCALLPDVSAAHLQRYHYDYAKLGLGPLHRFRHARDPLPQVVRQLGVTYLLKTLQYWQRQLAPLSEPVYAAVWLADPDFAYLSQVVVGIQNRIEWYENSFGDAVPTGPPLPPEYRALSGADQLA</sequence>
<proteinExistence type="predicted"/>
<protein>
    <submittedName>
        <fullName evidence="1">Uncharacterized protein</fullName>
    </submittedName>
</protein>
<keyword evidence="2" id="KW-1185">Reference proteome</keyword>
<organism evidence="1 2">
    <name type="scientific">Hymenobacter terrestris</name>
    <dbReference type="NCBI Taxonomy" id="2748310"/>
    <lineage>
        <taxon>Bacteria</taxon>
        <taxon>Pseudomonadati</taxon>
        <taxon>Bacteroidota</taxon>
        <taxon>Cytophagia</taxon>
        <taxon>Cytophagales</taxon>
        <taxon>Hymenobacteraceae</taxon>
        <taxon>Hymenobacter</taxon>
    </lineage>
</organism>